<dbReference type="Gene3D" id="2.60.120.430">
    <property type="entry name" value="Galactose-binding lectin"/>
    <property type="match status" value="1"/>
</dbReference>
<protein>
    <submittedName>
        <fullName evidence="5">Rhamnogalacturonan acetylesterase RhgT</fullName>
        <ecNumber evidence="5">3.1.1.-</ecNumber>
    </submittedName>
</protein>
<dbReference type="EMBL" id="SJPO01000007">
    <property type="protein sequence ID" value="TWT75543.1"/>
    <property type="molecule type" value="Genomic_DNA"/>
</dbReference>
<reference evidence="5 6" key="1">
    <citation type="submission" date="2019-02" db="EMBL/GenBank/DDBJ databases">
        <title>Deep-cultivation of Planctomycetes and their phenomic and genomic characterization uncovers novel biology.</title>
        <authorList>
            <person name="Wiegand S."/>
            <person name="Jogler M."/>
            <person name="Boedeker C."/>
            <person name="Pinto D."/>
            <person name="Vollmers J."/>
            <person name="Rivas-Marin E."/>
            <person name="Kohn T."/>
            <person name="Peeters S.H."/>
            <person name="Heuer A."/>
            <person name="Rast P."/>
            <person name="Oberbeckmann S."/>
            <person name="Bunk B."/>
            <person name="Jeske O."/>
            <person name="Meyerdierks A."/>
            <person name="Storesund J.E."/>
            <person name="Kallscheuer N."/>
            <person name="Luecker S."/>
            <person name="Lage O.M."/>
            <person name="Pohl T."/>
            <person name="Merkel B.J."/>
            <person name="Hornburger P."/>
            <person name="Mueller R.-W."/>
            <person name="Bruemmer F."/>
            <person name="Labrenz M."/>
            <person name="Spormann A.M."/>
            <person name="Op Den Camp H."/>
            <person name="Overmann J."/>
            <person name="Amann R."/>
            <person name="Jetten M.S.M."/>
            <person name="Mascher T."/>
            <person name="Medema M.H."/>
            <person name="Devos D.P."/>
            <person name="Kaster A.-K."/>
            <person name="Ovreas L."/>
            <person name="Rohde M."/>
            <person name="Galperin M.Y."/>
            <person name="Jogler C."/>
        </authorList>
    </citation>
    <scope>NUCLEOTIDE SEQUENCE [LARGE SCALE GENOMIC DNA]</scope>
    <source>
        <strain evidence="5 6">Pla123a</strain>
    </source>
</reference>
<keyword evidence="6" id="KW-1185">Reference proteome</keyword>
<dbReference type="PANTHER" id="PTHR43695">
    <property type="entry name" value="PUTATIVE (AFU_ORTHOLOGUE AFUA_2G17250)-RELATED"/>
    <property type="match status" value="1"/>
</dbReference>
<comment type="caution">
    <text evidence="5">The sequence shown here is derived from an EMBL/GenBank/DDBJ whole genome shotgun (WGS) entry which is preliminary data.</text>
</comment>
<dbReference type="InterPro" id="IPR008979">
    <property type="entry name" value="Galactose-bd-like_sf"/>
</dbReference>
<feature type="domain" description="SGNH hydrolase-type esterase" evidence="4">
    <location>
        <begin position="55"/>
        <end position="262"/>
    </location>
</feature>
<dbReference type="SUPFAM" id="SSF49785">
    <property type="entry name" value="Galactose-binding domain-like"/>
    <property type="match status" value="1"/>
</dbReference>
<keyword evidence="3" id="KW-0732">Signal</keyword>
<keyword evidence="2 5" id="KW-0378">Hydrolase</keyword>
<comment type="similarity">
    <text evidence="1">Belongs to the 'GDSL' lipolytic enzyme family.</text>
</comment>
<evidence type="ECO:0000256" key="3">
    <source>
        <dbReference type="SAM" id="SignalP"/>
    </source>
</evidence>
<dbReference type="SUPFAM" id="SSF52266">
    <property type="entry name" value="SGNH hydrolase"/>
    <property type="match status" value="2"/>
</dbReference>
<organism evidence="5 6">
    <name type="scientific">Posidoniimonas polymericola</name>
    <dbReference type="NCBI Taxonomy" id="2528002"/>
    <lineage>
        <taxon>Bacteria</taxon>
        <taxon>Pseudomonadati</taxon>
        <taxon>Planctomycetota</taxon>
        <taxon>Planctomycetia</taxon>
        <taxon>Pirellulales</taxon>
        <taxon>Lacipirellulaceae</taxon>
        <taxon>Posidoniimonas</taxon>
    </lineage>
</organism>
<dbReference type="Pfam" id="PF13472">
    <property type="entry name" value="Lipase_GDSL_2"/>
    <property type="match status" value="2"/>
</dbReference>
<dbReference type="RefSeq" id="WP_146588398.1">
    <property type="nucleotide sequence ID" value="NZ_SJPO01000007.1"/>
</dbReference>
<evidence type="ECO:0000313" key="6">
    <source>
        <dbReference type="Proteomes" id="UP000318478"/>
    </source>
</evidence>
<feature type="domain" description="SGNH hydrolase-type esterase" evidence="4">
    <location>
        <begin position="458"/>
        <end position="628"/>
    </location>
</feature>
<gene>
    <name evidence="5" type="primary">rhgT</name>
    <name evidence="5" type="ORF">Pla123a_30530</name>
</gene>
<name>A0A5C5YKV0_9BACT</name>
<evidence type="ECO:0000259" key="4">
    <source>
        <dbReference type="Pfam" id="PF13472"/>
    </source>
</evidence>
<dbReference type="InterPro" id="IPR037459">
    <property type="entry name" value="RhgT-like"/>
</dbReference>
<feature type="chain" id="PRO_5022971387" evidence="3">
    <location>
        <begin position="34"/>
        <end position="661"/>
    </location>
</feature>
<sequence precursor="true">MLQHPTIASRVSLLAGFFGLAAGVLLAAPSASAADTGTQGNQTASAPPRPATLFLIGDSTVKNGSGKGDGGLWGWGQVLQSHFDLNRLVVENRALGGRSSRTYLTEGLWAKTLDQIQPGDYVLMQFGHNDGGKLFESDRPRASLPGNGDDVREGTVVMTGKHQTVHSYGWYLRKYIAETKQKGATPIVLSPIPRDQWREGHVVRAGGDYGQWAKDAAAQAGADFVDLNTIVADRYDETGQAEVQATYFTPTDHTHTSEAGAKLNAACVVAGIRGLNDHDLKQFLLPPSNEPAARLDFGVAEPEAGFTGLNEAVAYSDEHGYGFLNTSKLTFPSGDRAGSVSSDAEFMLSIIVPDRNHLVRVTFGSPTRPSATSVECELRRRMTDEVRLQAGQFETKEFLVNTRTKVLPHGKQVRLKPREEESESVAWDSRLSLRFYGENPSVAKLEVLPAPAVPTVYLLGDSTVADQYVAPWASWGQKLPRYFGSNAAVANHSESGETIAASWSRGRCDKILYSVQPGDWLLIQFGHNDMKSKRDDAVQRYREDLRRLVVAARERGAAPVLVTSMERKSGIEQDTLGAYPQTMRDLAAEEQIPLIDLHARSRELYRVLGSRVSDIFQDGTHHNDLGAEMLAACVVDGIRANLPGLAELLTDAEPVRPQHGR</sequence>
<dbReference type="InterPro" id="IPR013830">
    <property type="entry name" value="SGNH_hydro"/>
</dbReference>
<dbReference type="Gene3D" id="3.40.50.1110">
    <property type="entry name" value="SGNH hydrolase"/>
    <property type="match status" value="2"/>
</dbReference>
<evidence type="ECO:0000256" key="2">
    <source>
        <dbReference type="ARBA" id="ARBA00022801"/>
    </source>
</evidence>
<dbReference type="CDD" id="cd01821">
    <property type="entry name" value="Rhamnogalacturan_acetylesterase_like"/>
    <property type="match status" value="2"/>
</dbReference>
<dbReference type="GO" id="GO:0016788">
    <property type="term" value="F:hydrolase activity, acting on ester bonds"/>
    <property type="evidence" value="ECO:0007669"/>
    <property type="project" value="UniProtKB-ARBA"/>
</dbReference>
<dbReference type="InterPro" id="IPR036514">
    <property type="entry name" value="SGNH_hydro_sf"/>
</dbReference>
<proteinExistence type="inferred from homology"/>
<evidence type="ECO:0000256" key="1">
    <source>
        <dbReference type="ARBA" id="ARBA00008668"/>
    </source>
</evidence>
<accession>A0A5C5YKV0</accession>
<dbReference type="Proteomes" id="UP000318478">
    <property type="component" value="Unassembled WGS sequence"/>
</dbReference>
<dbReference type="PANTHER" id="PTHR43695:SF1">
    <property type="entry name" value="RHAMNOGALACTURONAN ACETYLESTERASE"/>
    <property type="match status" value="1"/>
</dbReference>
<dbReference type="AlphaFoldDB" id="A0A5C5YKV0"/>
<evidence type="ECO:0000313" key="5">
    <source>
        <dbReference type="EMBL" id="TWT75543.1"/>
    </source>
</evidence>
<feature type="signal peptide" evidence="3">
    <location>
        <begin position="1"/>
        <end position="33"/>
    </location>
</feature>
<dbReference type="EC" id="3.1.1.-" evidence="5"/>
<dbReference type="OrthoDB" id="9807041at2"/>